<evidence type="ECO:0000256" key="3">
    <source>
        <dbReference type="ARBA" id="ARBA00022692"/>
    </source>
</evidence>
<accession>A0A165ICH8</accession>
<keyword evidence="3 7" id="KW-0812">Transmembrane</keyword>
<gene>
    <name evidence="8" type="ORF">LAESUDRAFT_640356</name>
</gene>
<feature type="transmembrane region" description="Helical" evidence="7">
    <location>
        <begin position="60"/>
        <end position="81"/>
    </location>
</feature>
<comment type="subcellular location">
    <subcellularLocation>
        <location evidence="1">Membrane</location>
        <topology evidence="1">Multi-pass membrane protein</topology>
    </subcellularLocation>
</comment>
<reference evidence="8 9" key="1">
    <citation type="journal article" date="2016" name="Mol. Biol. Evol.">
        <title>Comparative Genomics of Early-Diverging Mushroom-Forming Fungi Provides Insights into the Origins of Lignocellulose Decay Capabilities.</title>
        <authorList>
            <person name="Nagy L.G."/>
            <person name="Riley R."/>
            <person name="Tritt A."/>
            <person name="Adam C."/>
            <person name="Daum C."/>
            <person name="Floudas D."/>
            <person name="Sun H."/>
            <person name="Yadav J.S."/>
            <person name="Pangilinan J."/>
            <person name="Larsson K.H."/>
            <person name="Matsuura K."/>
            <person name="Barry K."/>
            <person name="Labutti K."/>
            <person name="Kuo R."/>
            <person name="Ohm R.A."/>
            <person name="Bhattacharya S.S."/>
            <person name="Shirouzu T."/>
            <person name="Yoshinaga Y."/>
            <person name="Martin F.M."/>
            <person name="Grigoriev I.V."/>
            <person name="Hibbett D.S."/>
        </authorList>
    </citation>
    <scope>NUCLEOTIDE SEQUENCE [LARGE SCALE GENOMIC DNA]</scope>
    <source>
        <strain evidence="8 9">93-53</strain>
    </source>
</reference>
<name>A0A165ICH8_9APHY</name>
<dbReference type="EMBL" id="KV427605">
    <property type="protein sequence ID" value="KZT12889.1"/>
    <property type="molecule type" value="Genomic_DNA"/>
</dbReference>
<evidence type="ECO:0000256" key="6">
    <source>
        <dbReference type="ARBA" id="ARBA00023315"/>
    </source>
</evidence>
<proteinExistence type="predicted"/>
<dbReference type="AlphaFoldDB" id="A0A165ICH8"/>
<dbReference type="OrthoDB" id="286734at2759"/>
<feature type="transmembrane region" description="Helical" evidence="7">
    <location>
        <begin position="21"/>
        <end position="40"/>
    </location>
</feature>
<dbReference type="GO" id="GO:0030258">
    <property type="term" value="P:lipid modification"/>
    <property type="evidence" value="ECO:0007669"/>
    <property type="project" value="TreeGrafter"/>
</dbReference>
<dbReference type="InParanoid" id="A0A165ICH8"/>
<dbReference type="GO" id="GO:0047184">
    <property type="term" value="F:1-acylglycerophosphocholine O-acyltransferase activity"/>
    <property type="evidence" value="ECO:0007669"/>
    <property type="project" value="TreeGrafter"/>
</dbReference>
<dbReference type="PANTHER" id="PTHR13906">
    <property type="entry name" value="PORCUPINE"/>
    <property type="match status" value="1"/>
</dbReference>
<evidence type="ECO:0000313" key="9">
    <source>
        <dbReference type="Proteomes" id="UP000076871"/>
    </source>
</evidence>
<evidence type="ECO:0000256" key="7">
    <source>
        <dbReference type="SAM" id="Phobius"/>
    </source>
</evidence>
<dbReference type="STRING" id="1314785.A0A165ICH8"/>
<keyword evidence="5 7" id="KW-0472">Membrane</keyword>
<dbReference type="Pfam" id="PF03062">
    <property type="entry name" value="MBOAT"/>
    <property type="match status" value="1"/>
</dbReference>
<feature type="transmembrane region" description="Helical" evidence="7">
    <location>
        <begin position="161"/>
        <end position="180"/>
    </location>
</feature>
<feature type="transmembrane region" description="Helical" evidence="7">
    <location>
        <begin position="365"/>
        <end position="384"/>
    </location>
</feature>
<evidence type="ECO:0000256" key="2">
    <source>
        <dbReference type="ARBA" id="ARBA00022679"/>
    </source>
</evidence>
<organism evidence="8 9">
    <name type="scientific">Laetiporus sulphureus 93-53</name>
    <dbReference type="NCBI Taxonomy" id="1314785"/>
    <lineage>
        <taxon>Eukaryota</taxon>
        <taxon>Fungi</taxon>
        <taxon>Dikarya</taxon>
        <taxon>Basidiomycota</taxon>
        <taxon>Agaricomycotina</taxon>
        <taxon>Agaricomycetes</taxon>
        <taxon>Polyporales</taxon>
        <taxon>Laetiporus</taxon>
    </lineage>
</organism>
<keyword evidence="6" id="KW-0012">Acyltransferase</keyword>
<dbReference type="RefSeq" id="XP_040770399.1">
    <property type="nucleotide sequence ID" value="XM_040903593.1"/>
</dbReference>
<dbReference type="GO" id="GO:0046474">
    <property type="term" value="P:glycerophospholipid biosynthetic process"/>
    <property type="evidence" value="ECO:0007669"/>
    <property type="project" value="TreeGrafter"/>
</dbReference>
<feature type="transmembrane region" description="Helical" evidence="7">
    <location>
        <begin position="226"/>
        <end position="247"/>
    </location>
</feature>
<feature type="transmembrane region" description="Helical" evidence="7">
    <location>
        <begin position="424"/>
        <end position="444"/>
    </location>
</feature>
<dbReference type="PANTHER" id="PTHR13906:SF4">
    <property type="entry name" value="LYSOPHOSPHOLIPID ACYLTRANSFERASE 6"/>
    <property type="match status" value="1"/>
</dbReference>
<evidence type="ECO:0000256" key="4">
    <source>
        <dbReference type="ARBA" id="ARBA00022989"/>
    </source>
</evidence>
<dbReference type="FunCoup" id="A0A165ICH8">
    <property type="interactions" value="175"/>
</dbReference>
<feature type="transmembrane region" description="Helical" evidence="7">
    <location>
        <begin position="93"/>
        <end position="112"/>
    </location>
</feature>
<evidence type="ECO:0000256" key="5">
    <source>
        <dbReference type="ARBA" id="ARBA00023136"/>
    </source>
</evidence>
<dbReference type="GO" id="GO:0003841">
    <property type="term" value="F:1-acylglycerol-3-phosphate O-acyltransferase activity"/>
    <property type="evidence" value="ECO:0007669"/>
    <property type="project" value="TreeGrafter"/>
</dbReference>
<dbReference type="GO" id="GO:0016020">
    <property type="term" value="C:membrane"/>
    <property type="evidence" value="ECO:0007669"/>
    <property type="project" value="UniProtKB-SubCell"/>
</dbReference>
<evidence type="ECO:0000313" key="8">
    <source>
        <dbReference type="EMBL" id="KZT12889.1"/>
    </source>
</evidence>
<dbReference type="InterPro" id="IPR049941">
    <property type="entry name" value="LPLAT_7/PORCN-like"/>
</dbReference>
<dbReference type="InterPro" id="IPR004299">
    <property type="entry name" value="MBOAT_fam"/>
</dbReference>
<dbReference type="Proteomes" id="UP000076871">
    <property type="component" value="Unassembled WGS sequence"/>
</dbReference>
<sequence length="542" mass="60963">MDNLFLTLAQATGASVDQVKLISCLLVSYPLGSVFVRIPITQPNWRHLFNVAVTSFYLLAVMRMGLAYLQLLADILATYYIAANTKGSRMPWIVFWLIMGHLTVNHIIRAIFDFGYETFEITAPQMVLTMKLTTFAWNVFDGRRPAEELDHWQMEKRVTDYPSVLAFLGYALYFPGFLVGPSLEYADYDNLVHGTTFKSLLANKDDIHKPRKLVPKGRKRVAYRKMLIGLAFLGAYVTFSGSFNLGVTVQGWFAEKSILYRIAYVQICGFFERTKYYAVWTLTEGAAILTGFGFTGFTPSGKSTWKGAANVNIYHIEFPSNFKVLLDSWNMKTNVWLRECVYKRVTPKGKKPGFKSSMITFTTSAFWHGVAGGYYLTFSFGGFIQTAQRLSRRLLRPLFLPATYISAKNAPPPPKTLIKRAYDVAGVIASFMILNYAVTPFMLLTVRDSLLAWSRLAWYGHIMVFGALAFFYGGGGKLLKKLQASRVAAAVKKRERLSEQAEIDSGAVSEAEALTLPPYDEAAKELEDTVELMRRLKEGAGN</sequence>
<keyword evidence="2" id="KW-0808">Transferase</keyword>
<feature type="transmembrane region" description="Helical" evidence="7">
    <location>
        <begin position="456"/>
        <end position="473"/>
    </location>
</feature>
<dbReference type="GO" id="GO:0005783">
    <property type="term" value="C:endoplasmic reticulum"/>
    <property type="evidence" value="ECO:0007669"/>
    <property type="project" value="TreeGrafter"/>
</dbReference>
<keyword evidence="9" id="KW-1185">Reference proteome</keyword>
<dbReference type="GeneID" id="63820623"/>
<evidence type="ECO:0000256" key="1">
    <source>
        <dbReference type="ARBA" id="ARBA00004141"/>
    </source>
</evidence>
<keyword evidence="4 7" id="KW-1133">Transmembrane helix</keyword>
<protein>
    <submittedName>
        <fullName evidence="8">MBOAT-domain-containing protein</fullName>
    </submittedName>
</protein>